<proteinExistence type="predicted"/>
<evidence type="ECO:0000259" key="1">
    <source>
        <dbReference type="Pfam" id="PF07995"/>
    </source>
</evidence>
<name>A0ABV4K7G1_9BACT</name>
<dbReference type="InterPro" id="IPR011042">
    <property type="entry name" value="6-blade_b-propeller_TolB-like"/>
</dbReference>
<feature type="domain" description="Glucose/Sorbosone dehydrogenase" evidence="1">
    <location>
        <begin position="50"/>
        <end position="383"/>
    </location>
</feature>
<keyword evidence="3" id="KW-1185">Reference proteome</keyword>
<reference evidence="2 3" key="1">
    <citation type="submission" date="2024-08" db="EMBL/GenBank/DDBJ databases">
        <title>Sulfate-reducing bacteria isolated from formation water of the oil field in Kazakhstan and description of Pseudodesulfovibrio sp.</title>
        <authorList>
            <person name="Bidzhieva S.K."/>
            <person name="Tourova T.P."/>
            <person name="Grouzdev D.S."/>
            <person name="Beletsky A.V."/>
            <person name="Sokolova D.S."/>
            <person name="Samigullina S.R."/>
            <person name="Poltaraus A.B."/>
            <person name="Avtukh A.N."/>
            <person name="Tereshina V.M."/>
            <person name="Zhaparov N.S."/>
            <person name="Mardanov A.V."/>
            <person name="Nazina T.N."/>
        </authorList>
    </citation>
    <scope>NUCLEOTIDE SEQUENCE [LARGE SCALE GENOMIC DNA]</scope>
    <source>
        <strain evidence="2 3">9FUS</strain>
    </source>
</reference>
<evidence type="ECO:0000313" key="2">
    <source>
        <dbReference type="EMBL" id="MEZ7198918.1"/>
    </source>
</evidence>
<protein>
    <submittedName>
        <fullName evidence="2">PQQ-dependent sugar dehydrogenase</fullName>
        <ecNumber evidence="2">1.1.5.-</ecNumber>
    </submittedName>
</protein>
<organism evidence="2 3">
    <name type="scientific">Pseudodesulfovibrio karagichevae</name>
    <dbReference type="NCBI Taxonomy" id="3239305"/>
    <lineage>
        <taxon>Bacteria</taxon>
        <taxon>Pseudomonadati</taxon>
        <taxon>Thermodesulfobacteriota</taxon>
        <taxon>Desulfovibrionia</taxon>
        <taxon>Desulfovibrionales</taxon>
        <taxon>Desulfovibrionaceae</taxon>
    </lineage>
</organism>
<dbReference type="InterPro" id="IPR011041">
    <property type="entry name" value="Quinoprot_gluc/sorb_DH_b-prop"/>
</dbReference>
<dbReference type="InterPro" id="IPR012938">
    <property type="entry name" value="Glc/Sorbosone_DH"/>
</dbReference>
<dbReference type="SUPFAM" id="SSF50952">
    <property type="entry name" value="Soluble quinoprotein glucose dehydrogenase"/>
    <property type="match status" value="1"/>
</dbReference>
<keyword evidence="2" id="KW-0560">Oxidoreductase</keyword>
<accession>A0ABV4K7G1</accession>
<dbReference type="Proteomes" id="UP001568698">
    <property type="component" value="Unassembled WGS sequence"/>
</dbReference>
<dbReference type="EMBL" id="JBGLYH010000115">
    <property type="protein sequence ID" value="MEZ7198918.1"/>
    <property type="molecule type" value="Genomic_DNA"/>
</dbReference>
<comment type="caution">
    <text evidence="2">The sequence shown here is derived from an EMBL/GenBank/DDBJ whole genome shotgun (WGS) entry which is preliminary data.</text>
</comment>
<dbReference type="PANTHER" id="PTHR19328:SF75">
    <property type="entry name" value="ALDOSE SUGAR DEHYDROGENASE YLII"/>
    <property type="match status" value="1"/>
</dbReference>
<dbReference type="PANTHER" id="PTHR19328">
    <property type="entry name" value="HEDGEHOG-INTERACTING PROTEIN"/>
    <property type="match status" value="1"/>
</dbReference>
<dbReference type="Gene3D" id="2.120.10.30">
    <property type="entry name" value="TolB, C-terminal domain"/>
    <property type="match status" value="1"/>
</dbReference>
<dbReference type="GO" id="GO:0016491">
    <property type="term" value="F:oxidoreductase activity"/>
    <property type="evidence" value="ECO:0007669"/>
    <property type="project" value="UniProtKB-KW"/>
</dbReference>
<dbReference type="RefSeq" id="WP_371388394.1">
    <property type="nucleotide sequence ID" value="NZ_JBGLYH010000115.1"/>
</dbReference>
<dbReference type="Pfam" id="PF07995">
    <property type="entry name" value="GSDH"/>
    <property type="match status" value="1"/>
</dbReference>
<sequence>MRKNILIVPFLTVPLIIFLATVQAGAEPYFPPEKARPLEGVRAVTLRTGLDHPWSMAWLPDGGLLITERPGRVRLFKGGGMTTLPGAPVPLVHGQGGLLDIAPHPDFKDNHLVYFTLATGTESANHTSLARARLDGERFRDAQVLFTASPAKSGGQHFGSRLAWLPDKTLVLSVGDGGNPPQRVDGMLARDQAQNPATHQGKLIHLKDDGTPAQPPAFADPAAAPGLYTMGHRNIQGMAYDPLRDTLWVSEHAARTGDEINRIKPGRNYGWPKASWSKEYTLPMDVAAHHSLPGMADPIVVWKWRFAPSGLMVYTGDAFPAFKGDLLAGGLRSETIRLIELDRNGAVLGDRDLPMGQRVRDIRQGPDGLIYVLTDEDDGRLIRLEPR</sequence>
<evidence type="ECO:0000313" key="3">
    <source>
        <dbReference type="Proteomes" id="UP001568698"/>
    </source>
</evidence>
<gene>
    <name evidence="2" type="ORF">AB6M95_19425</name>
</gene>
<dbReference type="EC" id="1.1.5.-" evidence="2"/>